<dbReference type="SUPFAM" id="SSF53474">
    <property type="entry name" value="alpha/beta-Hydrolases"/>
    <property type="match status" value="1"/>
</dbReference>
<evidence type="ECO:0000256" key="1">
    <source>
        <dbReference type="ARBA" id="ARBA00001070"/>
    </source>
</evidence>
<evidence type="ECO:0000256" key="3">
    <source>
        <dbReference type="ARBA" id="ARBA00022670"/>
    </source>
</evidence>
<organism evidence="9 10">
    <name type="scientific">Artemisia annua</name>
    <name type="common">Sweet wormwood</name>
    <dbReference type="NCBI Taxonomy" id="35608"/>
    <lineage>
        <taxon>Eukaryota</taxon>
        <taxon>Viridiplantae</taxon>
        <taxon>Streptophyta</taxon>
        <taxon>Embryophyta</taxon>
        <taxon>Tracheophyta</taxon>
        <taxon>Spermatophyta</taxon>
        <taxon>Magnoliopsida</taxon>
        <taxon>eudicotyledons</taxon>
        <taxon>Gunneridae</taxon>
        <taxon>Pentapetalae</taxon>
        <taxon>asterids</taxon>
        <taxon>campanulids</taxon>
        <taxon>Asterales</taxon>
        <taxon>Asteraceae</taxon>
        <taxon>Asteroideae</taxon>
        <taxon>Anthemideae</taxon>
        <taxon>Artemisiinae</taxon>
        <taxon>Artemisia</taxon>
    </lineage>
</organism>
<dbReference type="InterPro" id="IPR029058">
    <property type="entry name" value="AB_hydrolase_fold"/>
</dbReference>
<dbReference type="Gene3D" id="3.40.50.1820">
    <property type="entry name" value="alpha/beta hydrolase"/>
    <property type="match status" value="1"/>
</dbReference>
<dbReference type="PRINTS" id="PR00862">
    <property type="entry name" value="PROLIGOPTASE"/>
</dbReference>
<evidence type="ECO:0000256" key="4">
    <source>
        <dbReference type="ARBA" id="ARBA00022801"/>
    </source>
</evidence>
<evidence type="ECO:0000256" key="6">
    <source>
        <dbReference type="RuleBase" id="RU368024"/>
    </source>
</evidence>
<dbReference type="GO" id="GO:0006508">
    <property type="term" value="P:proteolysis"/>
    <property type="evidence" value="ECO:0007669"/>
    <property type="project" value="UniProtKB-KW"/>
</dbReference>
<dbReference type="OrthoDB" id="248387at2759"/>
<sequence>MGSECVVTKPLQYPVARRDESVVDYYHVVAISDPYRWLEDPDSDEVKEFVEKQMQVTESVLEDCNFRERLRERLTKSFEYPRYGCPFQRGNKYFYFHNPGLHPHRILYMQSIALCGFQDSLDEEGEILLDPNGLSKDGTMALRSYEVSYDAKYLAYGVSSSGSDWLTIRVMRIDDKSVEPDELSWVKFSFISWTHDTKGFFYCRFPAPNGSENMDPGTEVNINHHHQLYYHFLGTKQSEDILCWNDLEDPTHILEARLADDGKYLLMNICKGAARLNKFYCCDLSMLPNGLEGHKGKGNLPFVKVIDNFEAYYEAIANDDTIFTFLTNKGAPRNKLVRVDLKKLSTWIEIIHESKVDVIESVLPINRYQMIVTYLSDCKHVLQIRDYESGDLLHKLPIDLGNIDYISARRQDSVFFVKLSSFITPGVVYQYDLKTRVPNRKLLREIVVPGFNQTEYHANQVFVHSKDGTRVPVFIVAKKDIILDGSRPCLLYGYGGYGINLTPSFDTTRVVLAQHLGVVFCVANIRGGGEYGEEWHQAGSLANKQNCFDDFISVGEYLVSKGYTNPSKLCIEGGSNGGILIGACINQRPDLFGCALAHAGVMDMLRYHKFTIGHAWIPEFGCSEKEDDFHYLIKYSPLHNVKRPWEDSSSRATQYPPTMLLTADHDDRVVPLHTLKLLATMQHELCTSVKNTPQYNPIIARISSKSGHGCGTSTQKMIDESVDCYSFMAQALGASWMD</sequence>
<evidence type="ECO:0000259" key="8">
    <source>
        <dbReference type="Pfam" id="PF02897"/>
    </source>
</evidence>
<comment type="caution">
    <text evidence="9">The sequence shown here is derived from an EMBL/GenBank/DDBJ whole genome shotgun (WGS) entry which is preliminary data.</text>
</comment>
<evidence type="ECO:0000256" key="2">
    <source>
        <dbReference type="ARBA" id="ARBA00005228"/>
    </source>
</evidence>
<dbReference type="GO" id="GO:0070012">
    <property type="term" value="F:oligopeptidase activity"/>
    <property type="evidence" value="ECO:0007669"/>
    <property type="project" value="TreeGrafter"/>
</dbReference>
<evidence type="ECO:0000256" key="5">
    <source>
        <dbReference type="ARBA" id="ARBA00022825"/>
    </source>
</evidence>
<dbReference type="Pfam" id="PF02897">
    <property type="entry name" value="Peptidase_S9_N"/>
    <property type="match status" value="1"/>
</dbReference>
<comment type="similarity">
    <text evidence="2 6">Belongs to the peptidase S9A family.</text>
</comment>
<dbReference type="FunFam" id="3.40.50.1820:FF:000005">
    <property type="entry name" value="Prolyl endopeptidase"/>
    <property type="match status" value="1"/>
</dbReference>
<dbReference type="InterPro" id="IPR002470">
    <property type="entry name" value="Peptidase_S9A"/>
</dbReference>
<dbReference type="AlphaFoldDB" id="A0A2U1PF08"/>
<dbReference type="SUPFAM" id="SSF50993">
    <property type="entry name" value="Peptidase/esterase 'gauge' domain"/>
    <property type="match status" value="1"/>
</dbReference>
<keyword evidence="4 6" id="KW-0378">Hydrolase</keyword>
<proteinExistence type="inferred from homology"/>
<feature type="domain" description="Peptidase S9A N-terminal" evidence="8">
    <location>
        <begin position="14"/>
        <end position="435"/>
    </location>
</feature>
<name>A0A2U1PF08_ARTAN</name>
<dbReference type="PANTHER" id="PTHR42881:SF2">
    <property type="entry name" value="PROLYL ENDOPEPTIDASE"/>
    <property type="match status" value="1"/>
</dbReference>
<dbReference type="STRING" id="35608.A0A2U1PF08"/>
<dbReference type="Gene3D" id="2.130.10.120">
    <property type="entry name" value="Prolyl oligopeptidase, N-terminal domain"/>
    <property type="match status" value="1"/>
</dbReference>
<evidence type="ECO:0000313" key="9">
    <source>
        <dbReference type="EMBL" id="PWA84322.1"/>
    </source>
</evidence>
<protein>
    <recommendedName>
        <fullName evidence="6">Prolyl endopeptidase</fullName>
        <ecNumber evidence="6">3.4.21.-</ecNumber>
    </recommendedName>
</protein>
<evidence type="ECO:0000313" key="10">
    <source>
        <dbReference type="Proteomes" id="UP000245207"/>
    </source>
</evidence>
<evidence type="ECO:0000259" key="7">
    <source>
        <dbReference type="Pfam" id="PF00326"/>
    </source>
</evidence>
<keyword evidence="3 6" id="KW-0645">Protease</keyword>
<gene>
    <name evidence="9" type="ORF">CTI12_AA158930</name>
</gene>
<dbReference type="PANTHER" id="PTHR42881">
    <property type="entry name" value="PROLYL ENDOPEPTIDASE"/>
    <property type="match status" value="1"/>
</dbReference>
<reference evidence="9 10" key="1">
    <citation type="journal article" date="2018" name="Mol. Plant">
        <title>The genome of Artemisia annua provides insight into the evolution of Asteraceae family and artemisinin biosynthesis.</title>
        <authorList>
            <person name="Shen Q."/>
            <person name="Zhang L."/>
            <person name="Liao Z."/>
            <person name="Wang S."/>
            <person name="Yan T."/>
            <person name="Shi P."/>
            <person name="Liu M."/>
            <person name="Fu X."/>
            <person name="Pan Q."/>
            <person name="Wang Y."/>
            <person name="Lv Z."/>
            <person name="Lu X."/>
            <person name="Zhang F."/>
            <person name="Jiang W."/>
            <person name="Ma Y."/>
            <person name="Chen M."/>
            <person name="Hao X."/>
            <person name="Li L."/>
            <person name="Tang Y."/>
            <person name="Lv G."/>
            <person name="Zhou Y."/>
            <person name="Sun X."/>
            <person name="Brodelius P.E."/>
            <person name="Rose J.K.C."/>
            <person name="Tang K."/>
        </authorList>
    </citation>
    <scope>NUCLEOTIDE SEQUENCE [LARGE SCALE GENOMIC DNA]</scope>
    <source>
        <strain evidence="10">cv. Huhao1</strain>
        <tissue evidence="9">Leaf</tissue>
    </source>
</reference>
<dbReference type="GO" id="GO:0004252">
    <property type="term" value="F:serine-type endopeptidase activity"/>
    <property type="evidence" value="ECO:0007669"/>
    <property type="project" value="UniProtKB-UniRule"/>
</dbReference>
<dbReference type="GO" id="GO:0005829">
    <property type="term" value="C:cytosol"/>
    <property type="evidence" value="ECO:0007669"/>
    <property type="project" value="TreeGrafter"/>
</dbReference>
<dbReference type="FunFam" id="2.130.10.120:FF:000001">
    <property type="entry name" value="Prolyl endopeptidase"/>
    <property type="match status" value="1"/>
</dbReference>
<dbReference type="EMBL" id="PKPP01001240">
    <property type="protein sequence ID" value="PWA84322.1"/>
    <property type="molecule type" value="Genomic_DNA"/>
</dbReference>
<feature type="domain" description="Peptidase S9 prolyl oligopeptidase catalytic" evidence="7">
    <location>
        <begin position="503"/>
        <end position="733"/>
    </location>
</feature>
<dbReference type="EC" id="3.4.21.-" evidence="6"/>
<comment type="catalytic activity">
    <reaction evidence="1">
        <text>Hydrolysis of Pro-|-Xaa &gt;&gt; Ala-|-Xaa in oligopeptides.</text>
        <dbReference type="EC" id="3.4.21.26"/>
    </reaction>
</comment>
<dbReference type="InterPro" id="IPR023302">
    <property type="entry name" value="Pept_S9A_N"/>
</dbReference>
<dbReference type="Pfam" id="PF00326">
    <property type="entry name" value="Peptidase_S9"/>
    <property type="match status" value="1"/>
</dbReference>
<dbReference type="InterPro" id="IPR001375">
    <property type="entry name" value="Peptidase_S9_cat"/>
</dbReference>
<dbReference type="InterPro" id="IPR051167">
    <property type="entry name" value="Prolyl_oligopep/macrocyclase"/>
</dbReference>
<dbReference type="Proteomes" id="UP000245207">
    <property type="component" value="Unassembled WGS sequence"/>
</dbReference>
<accession>A0A2U1PF08</accession>
<keyword evidence="10" id="KW-1185">Reference proteome</keyword>
<keyword evidence="5 6" id="KW-0720">Serine protease</keyword>